<dbReference type="InterPro" id="IPR007569">
    <property type="entry name" value="DUF559"/>
</dbReference>
<comment type="caution">
    <text evidence="2">The sequence shown here is derived from an EMBL/GenBank/DDBJ whole genome shotgun (WGS) entry which is preliminary data.</text>
</comment>
<dbReference type="Proteomes" id="UP000776164">
    <property type="component" value="Unassembled WGS sequence"/>
</dbReference>
<dbReference type="InterPro" id="IPR011335">
    <property type="entry name" value="Restrct_endonuc-II-like"/>
</dbReference>
<reference evidence="2 3" key="1">
    <citation type="submission" date="2021-01" db="EMBL/GenBank/DDBJ databases">
        <title>Sequencing the genomes of 1000 actinobacteria strains.</title>
        <authorList>
            <person name="Klenk H.-P."/>
        </authorList>
    </citation>
    <scope>NUCLEOTIDE SEQUENCE [LARGE SCALE GENOMIC DNA]</scope>
    <source>
        <strain evidence="2 3">DSM 13057</strain>
    </source>
</reference>
<sequence>MNSLRPLPPGAASGAVVVAAPAPLNATRAFGACGRQVSDRRVRATWLGCLVVADAASTWLSLATELRLNDLIAVGDFLAHRPVYPKPGDRRPFVTLEELASRVDGFHGRGKRRASEALSHLCTGAESRPETLLRMLIHDAGLPPPMVNPEVPDARGDVIGRADLVYPQWRLIVENDGDQHRTDDWQYDRDMVRHERFHLAGYVHLRIRKRALFVTAALTAARVEIALRSCGWAP</sequence>
<keyword evidence="3" id="KW-1185">Reference proteome</keyword>
<name>A0ABS2L576_9MICO</name>
<accession>A0ABS2L576</accession>
<dbReference type="EMBL" id="JAFBBU010000001">
    <property type="protein sequence ID" value="MBM7472255.1"/>
    <property type="molecule type" value="Genomic_DNA"/>
</dbReference>
<protein>
    <recommendedName>
        <fullName evidence="1">DUF559 domain-containing protein</fullName>
    </recommendedName>
</protein>
<dbReference type="SUPFAM" id="SSF52980">
    <property type="entry name" value="Restriction endonuclease-like"/>
    <property type="match status" value="1"/>
</dbReference>
<evidence type="ECO:0000313" key="2">
    <source>
        <dbReference type="EMBL" id="MBM7472255.1"/>
    </source>
</evidence>
<organism evidence="2 3">
    <name type="scientific">Subtercola frigoramans</name>
    <dbReference type="NCBI Taxonomy" id="120298"/>
    <lineage>
        <taxon>Bacteria</taxon>
        <taxon>Bacillati</taxon>
        <taxon>Actinomycetota</taxon>
        <taxon>Actinomycetes</taxon>
        <taxon>Micrococcales</taxon>
        <taxon>Microbacteriaceae</taxon>
        <taxon>Subtercola</taxon>
    </lineage>
</organism>
<feature type="domain" description="DUF559" evidence="1">
    <location>
        <begin position="163"/>
        <end position="213"/>
    </location>
</feature>
<dbReference type="Pfam" id="PF04480">
    <property type="entry name" value="DUF559"/>
    <property type="match status" value="1"/>
</dbReference>
<evidence type="ECO:0000259" key="1">
    <source>
        <dbReference type="Pfam" id="PF04480"/>
    </source>
</evidence>
<evidence type="ECO:0000313" key="3">
    <source>
        <dbReference type="Proteomes" id="UP000776164"/>
    </source>
</evidence>
<gene>
    <name evidence="2" type="ORF">JOE66_001889</name>
</gene>
<dbReference type="RefSeq" id="WP_205108848.1">
    <property type="nucleotide sequence ID" value="NZ_BAAAHT010000013.1"/>
</dbReference>
<proteinExistence type="predicted"/>